<sequence>MNVKSHLEKIARLELLRARLDPLQDFELWFWAGMTAGTHAVNAALHLASITSSDDAFPMQPGVYLVPQTDGTLRATFCEPGDVLHVGRPKIEAPVPEDIASMMHLMETIEQYRDPCVREGLEPSAAIVEECDAALLRCLQLLNDRLHEVAHEY</sequence>
<evidence type="ECO:0000313" key="2">
    <source>
        <dbReference type="Proteomes" id="UP000219522"/>
    </source>
</evidence>
<reference evidence="1 2" key="1">
    <citation type="submission" date="2017-09" db="EMBL/GenBank/DDBJ databases">
        <authorList>
            <person name="Varghese N."/>
            <person name="Submissions S."/>
        </authorList>
    </citation>
    <scope>NUCLEOTIDE SEQUENCE [LARGE SCALE GENOMIC DNA]</scope>
    <source>
        <strain evidence="1 2">OK806</strain>
    </source>
</reference>
<proteinExistence type="predicted"/>
<organism evidence="1 2">
    <name type="scientific">Caballeronia arationis</name>
    <dbReference type="NCBI Taxonomy" id="1777142"/>
    <lineage>
        <taxon>Bacteria</taxon>
        <taxon>Pseudomonadati</taxon>
        <taxon>Pseudomonadota</taxon>
        <taxon>Betaproteobacteria</taxon>
        <taxon>Burkholderiales</taxon>
        <taxon>Burkholderiaceae</taxon>
        <taxon>Caballeronia</taxon>
    </lineage>
</organism>
<keyword evidence="2" id="KW-1185">Reference proteome</keyword>
<dbReference type="EMBL" id="OCSU01000004">
    <property type="protein sequence ID" value="SOE91228.1"/>
    <property type="molecule type" value="Genomic_DNA"/>
</dbReference>
<protein>
    <submittedName>
        <fullName evidence="1">Uncharacterized protein</fullName>
    </submittedName>
</protein>
<dbReference type="RefSeq" id="WP_097191029.1">
    <property type="nucleotide sequence ID" value="NZ_OCSU01000004.1"/>
</dbReference>
<accession>A0A7Z7IEY8</accession>
<dbReference type="AlphaFoldDB" id="A0A7Z7IEY8"/>
<gene>
    <name evidence="1" type="ORF">SAMN05446927_8125</name>
</gene>
<dbReference type="Proteomes" id="UP000219522">
    <property type="component" value="Unassembled WGS sequence"/>
</dbReference>
<evidence type="ECO:0000313" key="1">
    <source>
        <dbReference type="EMBL" id="SOE91228.1"/>
    </source>
</evidence>
<name>A0A7Z7IEY8_9BURK</name>
<comment type="caution">
    <text evidence="1">The sequence shown here is derived from an EMBL/GenBank/DDBJ whole genome shotgun (WGS) entry which is preliminary data.</text>
</comment>